<accession>A0A2P5FC21</accession>
<name>A0A2P5FC21_TREOI</name>
<proteinExistence type="predicted"/>
<evidence type="ECO:0000313" key="2">
    <source>
        <dbReference type="Proteomes" id="UP000237000"/>
    </source>
</evidence>
<dbReference type="EMBL" id="JXTC01000045">
    <property type="protein sequence ID" value="PON95323.1"/>
    <property type="molecule type" value="Genomic_DNA"/>
</dbReference>
<organism evidence="1 2">
    <name type="scientific">Trema orientale</name>
    <name type="common">Charcoal tree</name>
    <name type="synonym">Celtis orientalis</name>
    <dbReference type="NCBI Taxonomy" id="63057"/>
    <lineage>
        <taxon>Eukaryota</taxon>
        <taxon>Viridiplantae</taxon>
        <taxon>Streptophyta</taxon>
        <taxon>Embryophyta</taxon>
        <taxon>Tracheophyta</taxon>
        <taxon>Spermatophyta</taxon>
        <taxon>Magnoliopsida</taxon>
        <taxon>eudicotyledons</taxon>
        <taxon>Gunneridae</taxon>
        <taxon>Pentapetalae</taxon>
        <taxon>rosids</taxon>
        <taxon>fabids</taxon>
        <taxon>Rosales</taxon>
        <taxon>Cannabaceae</taxon>
        <taxon>Trema</taxon>
    </lineage>
</organism>
<sequence>DLGELESISYNRGSETELVLNSDIVIHDMEEDDFIDDNDLDRDDKINDYIEESEEELELWPLLRPHIMEEMRVEIPHHTHLGFLPRQKLDSLLPSERLPVRIDKKGDMWRAIKVNQKYFSRHIGVLFRKNRELFHKNWAKVPAEQKAKIELGVRQCFEYKDISNEELPRVYESIDRSAQDMYKD</sequence>
<gene>
    <name evidence="1" type="ORF">TorRG33x02_088450</name>
</gene>
<dbReference type="Proteomes" id="UP000237000">
    <property type="component" value="Unassembled WGS sequence"/>
</dbReference>
<dbReference type="InParanoid" id="A0A2P5FC21"/>
<feature type="non-terminal residue" evidence="1">
    <location>
        <position position="1"/>
    </location>
</feature>
<keyword evidence="2" id="KW-1185">Reference proteome</keyword>
<evidence type="ECO:0000313" key="1">
    <source>
        <dbReference type="EMBL" id="PON95323.1"/>
    </source>
</evidence>
<dbReference type="OrthoDB" id="1650587at2759"/>
<reference evidence="2" key="1">
    <citation type="submission" date="2016-06" db="EMBL/GenBank/DDBJ databases">
        <title>Parallel loss of symbiosis genes in relatives of nitrogen-fixing non-legume Parasponia.</title>
        <authorList>
            <person name="Van Velzen R."/>
            <person name="Holmer R."/>
            <person name="Bu F."/>
            <person name="Rutten L."/>
            <person name="Van Zeijl A."/>
            <person name="Liu W."/>
            <person name="Santuari L."/>
            <person name="Cao Q."/>
            <person name="Sharma T."/>
            <person name="Shen D."/>
            <person name="Roswanjaya Y."/>
            <person name="Wardhani T."/>
            <person name="Kalhor M.S."/>
            <person name="Jansen J."/>
            <person name="Van den Hoogen J."/>
            <person name="Gungor B."/>
            <person name="Hartog M."/>
            <person name="Hontelez J."/>
            <person name="Verver J."/>
            <person name="Yang W.-C."/>
            <person name="Schijlen E."/>
            <person name="Repin R."/>
            <person name="Schilthuizen M."/>
            <person name="Schranz E."/>
            <person name="Heidstra R."/>
            <person name="Miyata K."/>
            <person name="Fedorova E."/>
            <person name="Kohlen W."/>
            <person name="Bisseling T."/>
            <person name="Smit S."/>
            <person name="Geurts R."/>
        </authorList>
    </citation>
    <scope>NUCLEOTIDE SEQUENCE [LARGE SCALE GENOMIC DNA]</scope>
    <source>
        <strain evidence="2">cv. RG33-2</strain>
    </source>
</reference>
<protein>
    <submittedName>
        <fullName evidence="1">Uncharacterized protein</fullName>
    </submittedName>
</protein>
<dbReference type="AlphaFoldDB" id="A0A2P5FC21"/>
<comment type="caution">
    <text evidence="1">The sequence shown here is derived from an EMBL/GenBank/DDBJ whole genome shotgun (WGS) entry which is preliminary data.</text>
</comment>